<dbReference type="PANTHER" id="PTHR42850">
    <property type="entry name" value="METALLOPHOSPHOESTERASE"/>
    <property type="match status" value="1"/>
</dbReference>
<organism evidence="2 3">
    <name type="scientific">Stagnimonas aquatica</name>
    <dbReference type="NCBI Taxonomy" id="2689987"/>
    <lineage>
        <taxon>Bacteria</taxon>
        <taxon>Pseudomonadati</taxon>
        <taxon>Pseudomonadota</taxon>
        <taxon>Gammaproteobacteria</taxon>
        <taxon>Nevskiales</taxon>
        <taxon>Nevskiaceae</taxon>
        <taxon>Stagnimonas</taxon>
    </lineage>
</organism>
<dbReference type="InterPro" id="IPR050126">
    <property type="entry name" value="Ap4A_hydrolase"/>
</dbReference>
<dbReference type="FunCoup" id="A0A3N0V5B3">
    <property type="interactions" value="80"/>
</dbReference>
<dbReference type="EMBL" id="RJVO01000007">
    <property type="protein sequence ID" value="ROH87774.1"/>
    <property type="molecule type" value="Genomic_DNA"/>
</dbReference>
<dbReference type="InterPro" id="IPR004843">
    <property type="entry name" value="Calcineurin-like_PHP"/>
</dbReference>
<dbReference type="GO" id="GO:0005737">
    <property type="term" value="C:cytoplasm"/>
    <property type="evidence" value="ECO:0007669"/>
    <property type="project" value="TreeGrafter"/>
</dbReference>
<dbReference type="Proteomes" id="UP000282106">
    <property type="component" value="Unassembled WGS sequence"/>
</dbReference>
<dbReference type="PANTHER" id="PTHR42850:SF4">
    <property type="entry name" value="ZINC-DEPENDENT ENDOPOLYPHOSPHATASE"/>
    <property type="match status" value="1"/>
</dbReference>
<dbReference type="Pfam" id="PF00149">
    <property type="entry name" value="Metallophos"/>
    <property type="match status" value="1"/>
</dbReference>
<name>A0A3N0V5B3_9GAMM</name>
<accession>A0A3N0V5B3</accession>
<dbReference type="GO" id="GO:0008803">
    <property type="term" value="F:bis(5'-nucleosyl)-tetraphosphatase (symmetrical) activity"/>
    <property type="evidence" value="ECO:0007669"/>
    <property type="project" value="TreeGrafter"/>
</dbReference>
<evidence type="ECO:0000259" key="1">
    <source>
        <dbReference type="Pfam" id="PF00149"/>
    </source>
</evidence>
<dbReference type="RefSeq" id="WP_123212498.1">
    <property type="nucleotide sequence ID" value="NZ_RJVO01000007.1"/>
</dbReference>
<dbReference type="GO" id="GO:0110154">
    <property type="term" value="P:RNA decapping"/>
    <property type="evidence" value="ECO:0007669"/>
    <property type="project" value="TreeGrafter"/>
</dbReference>
<reference evidence="2 3" key="1">
    <citation type="submission" date="2018-10" db="EMBL/GenBank/DDBJ databases">
        <authorList>
            <person name="Chen W.-M."/>
        </authorList>
    </citation>
    <scope>NUCLEOTIDE SEQUENCE [LARGE SCALE GENOMIC DNA]</scope>
    <source>
        <strain evidence="2 3">THS-13</strain>
    </source>
</reference>
<dbReference type="SUPFAM" id="SSF56300">
    <property type="entry name" value="Metallo-dependent phosphatases"/>
    <property type="match status" value="1"/>
</dbReference>
<gene>
    <name evidence="2" type="ORF">ED208_13745</name>
</gene>
<dbReference type="Gene3D" id="3.60.21.10">
    <property type="match status" value="1"/>
</dbReference>
<proteinExistence type="predicted"/>
<sequence length="268" mass="29763">MLKLPANTEGRDYYVGDIHGHGEALWKLLDAVHFDDRCDRLFCTGDLVDRGPDSERLLRILDDAPWFHAVMGNHEAMLIVAGSARDETTRKRWSVRDSTWFFRLPAEQRKQLVRIAMRMPLAIEVAQPEGEPIGLIHADLPLGKTWAALERARFGVGAAFDNDGDTLASHLLWGRSAAMQLGQALSSGRRPSGLSARLQVEGVQLLVSGHTPMLAAKPRIAGKRLFLDTGVYLAGGRLTLTEPLSRRYWQTNANAVEVAPPRRMRVLA</sequence>
<protein>
    <submittedName>
        <fullName evidence="2">Serine/threonine protein phosphatase</fullName>
    </submittedName>
</protein>
<dbReference type="AlphaFoldDB" id="A0A3N0V5B3"/>
<comment type="caution">
    <text evidence="2">The sequence shown here is derived from an EMBL/GenBank/DDBJ whole genome shotgun (WGS) entry which is preliminary data.</text>
</comment>
<evidence type="ECO:0000313" key="3">
    <source>
        <dbReference type="Proteomes" id="UP000282106"/>
    </source>
</evidence>
<feature type="domain" description="Calcineurin-like phosphoesterase" evidence="1">
    <location>
        <begin position="15"/>
        <end position="212"/>
    </location>
</feature>
<dbReference type="GO" id="GO:0016791">
    <property type="term" value="F:phosphatase activity"/>
    <property type="evidence" value="ECO:0007669"/>
    <property type="project" value="TreeGrafter"/>
</dbReference>
<keyword evidence="3" id="KW-1185">Reference proteome</keyword>
<dbReference type="InParanoid" id="A0A3N0V5B3"/>
<dbReference type="InterPro" id="IPR029052">
    <property type="entry name" value="Metallo-depent_PP-like"/>
</dbReference>
<evidence type="ECO:0000313" key="2">
    <source>
        <dbReference type="EMBL" id="ROH87774.1"/>
    </source>
</evidence>